<organism evidence="2 3">
    <name type="scientific">Curtobacterium flaccumfaciens</name>
    <dbReference type="NCBI Taxonomy" id="2035"/>
    <lineage>
        <taxon>Bacteria</taxon>
        <taxon>Bacillati</taxon>
        <taxon>Actinomycetota</taxon>
        <taxon>Actinomycetes</taxon>
        <taxon>Micrococcales</taxon>
        <taxon>Microbacteriaceae</taxon>
        <taxon>Curtobacterium</taxon>
    </lineage>
</organism>
<evidence type="ECO:0000313" key="3">
    <source>
        <dbReference type="Proteomes" id="UP000295764"/>
    </source>
</evidence>
<evidence type="ECO:0000256" key="1">
    <source>
        <dbReference type="SAM" id="Phobius"/>
    </source>
</evidence>
<keyword evidence="1" id="KW-1133">Transmembrane helix</keyword>
<protein>
    <submittedName>
        <fullName evidence="2">Uncharacterized protein</fullName>
    </submittedName>
</protein>
<accession>A0A4V3BK84</accession>
<gene>
    <name evidence="2" type="ORF">EDF64_11531</name>
</gene>
<reference evidence="2 3" key="1">
    <citation type="submission" date="2019-03" db="EMBL/GenBank/DDBJ databases">
        <title>Genomic analyses of the natural microbiome of Caenorhabditis elegans.</title>
        <authorList>
            <person name="Samuel B."/>
        </authorList>
    </citation>
    <scope>NUCLEOTIDE SEQUENCE [LARGE SCALE GENOMIC DNA]</scope>
    <source>
        <strain evidence="2 3">JUb65</strain>
    </source>
</reference>
<keyword evidence="1" id="KW-0812">Transmembrane</keyword>
<feature type="transmembrane region" description="Helical" evidence="1">
    <location>
        <begin position="12"/>
        <end position="30"/>
    </location>
</feature>
<name>A0A4V3BK84_9MICO</name>
<comment type="caution">
    <text evidence="2">The sequence shown here is derived from an EMBL/GenBank/DDBJ whole genome shotgun (WGS) entry which is preliminary data.</text>
</comment>
<dbReference type="AlphaFoldDB" id="A0A4V3BK84"/>
<keyword evidence="1" id="KW-0472">Membrane</keyword>
<proteinExistence type="predicted"/>
<dbReference type="Proteomes" id="UP000295764">
    <property type="component" value="Unassembled WGS sequence"/>
</dbReference>
<evidence type="ECO:0000313" key="2">
    <source>
        <dbReference type="EMBL" id="TDN41842.1"/>
    </source>
</evidence>
<dbReference type="EMBL" id="SNVW01000015">
    <property type="protein sequence ID" value="TDN41842.1"/>
    <property type="molecule type" value="Genomic_DNA"/>
</dbReference>
<sequence length="36" mass="4108">MSNDNDGRTRRQALWLGIASLLVNLTRLLLDLIRKA</sequence>